<dbReference type="FunFam" id="3.90.70.10:FF:000031">
    <property type="entry name" value="Cathepsin B"/>
    <property type="match status" value="1"/>
</dbReference>
<evidence type="ECO:0000313" key="10">
    <source>
        <dbReference type="Proteomes" id="UP000694845"/>
    </source>
</evidence>
<dbReference type="PANTHER" id="PTHR12411">
    <property type="entry name" value="CYSTEINE PROTEASE FAMILY C1-RELATED"/>
    <property type="match status" value="1"/>
</dbReference>
<dbReference type="OrthoDB" id="3789175at2759"/>
<evidence type="ECO:0000256" key="2">
    <source>
        <dbReference type="ARBA" id="ARBA00022670"/>
    </source>
</evidence>
<dbReference type="GO" id="GO:0004197">
    <property type="term" value="F:cysteine-type endopeptidase activity"/>
    <property type="evidence" value="ECO:0007669"/>
    <property type="project" value="InterPro"/>
</dbReference>
<dbReference type="GO" id="GO:0006508">
    <property type="term" value="P:proteolysis"/>
    <property type="evidence" value="ECO:0007669"/>
    <property type="project" value="UniProtKB-KW"/>
</dbReference>
<dbReference type="PROSITE" id="PS00639">
    <property type="entry name" value="THIOL_PROTEASE_HIS"/>
    <property type="match status" value="1"/>
</dbReference>
<keyword evidence="5" id="KW-0788">Thiol protease</keyword>
<keyword evidence="2" id="KW-0645">Protease</keyword>
<evidence type="ECO:0000256" key="7">
    <source>
        <dbReference type="ARBA" id="ARBA00023157"/>
    </source>
</evidence>
<dbReference type="KEGG" id="aplc:110986094"/>
<dbReference type="RefSeq" id="XP_022103422.1">
    <property type="nucleotide sequence ID" value="XM_022247730.1"/>
</dbReference>
<reference evidence="11 12" key="1">
    <citation type="submission" date="2025-04" db="UniProtKB">
        <authorList>
            <consortium name="RefSeq"/>
        </authorList>
    </citation>
    <scope>IDENTIFICATION</scope>
</reference>
<dbReference type="GeneID" id="110986094"/>
<dbReference type="Gene3D" id="3.90.70.10">
    <property type="entry name" value="Cysteine proteinases"/>
    <property type="match status" value="1"/>
</dbReference>
<keyword evidence="7" id="KW-1015">Disulfide bond</keyword>
<dbReference type="InterPro" id="IPR012599">
    <property type="entry name" value="Propeptide_C1A"/>
</dbReference>
<dbReference type="CDD" id="cd02620">
    <property type="entry name" value="Peptidase_C1A_CathepsinB"/>
    <property type="match status" value="1"/>
</dbReference>
<dbReference type="InterPro" id="IPR025660">
    <property type="entry name" value="Pept_his_AS"/>
</dbReference>
<dbReference type="Pfam" id="PF08127">
    <property type="entry name" value="Propeptide_C1"/>
    <property type="match status" value="1"/>
</dbReference>
<dbReference type="SUPFAM" id="SSF54001">
    <property type="entry name" value="Cysteine proteinases"/>
    <property type="match status" value="1"/>
</dbReference>
<name>A0A8B7ZEJ9_ACAPL</name>
<keyword evidence="10" id="KW-1185">Reference proteome</keyword>
<dbReference type="PROSITE" id="PS00640">
    <property type="entry name" value="THIOL_PROTEASE_ASN"/>
    <property type="match status" value="1"/>
</dbReference>
<dbReference type="InterPro" id="IPR025661">
    <property type="entry name" value="Pept_asp_AS"/>
</dbReference>
<evidence type="ECO:0000256" key="4">
    <source>
        <dbReference type="ARBA" id="ARBA00022801"/>
    </source>
</evidence>
<dbReference type="Proteomes" id="UP000694845">
    <property type="component" value="Unplaced"/>
</dbReference>
<dbReference type="OMA" id="HPIRNQG"/>
<evidence type="ECO:0000313" key="12">
    <source>
        <dbReference type="RefSeq" id="XP_022103422.1"/>
    </source>
</evidence>
<dbReference type="InterPro" id="IPR000668">
    <property type="entry name" value="Peptidase_C1A_C"/>
</dbReference>
<comment type="similarity">
    <text evidence="1">Belongs to the peptidase C1 family.</text>
</comment>
<dbReference type="SMART" id="SM00645">
    <property type="entry name" value="Pept_C1"/>
    <property type="match status" value="1"/>
</dbReference>
<evidence type="ECO:0000256" key="6">
    <source>
        <dbReference type="ARBA" id="ARBA00023145"/>
    </source>
</evidence>
<evidence type="ECO:0000256" key="3">
    <source>
        <dbReference type="ARBA" id="ARBA00022729"/>
    </source>
</evidence>
<evidence type="ECO:0000256" key="5">
    <source>
        <dbReference type="ARBA" id="ARBA00022807"/>
    </source>
</evidence>
<proteinExistence type="inferred from homology"/>
<keyword evidence="6" id="KW-0865">Zymogen</keyword>
<protein>
    <submittedName>
        <fullName evidence="11 12">Cathepsin B-like cysteine proteinase 3</fullName>
    </submittedName>
</protein>
<evidence type="ECO:0000313" key="11">
    <source>
        <dbReference type="RefSeq" id="XP_022103421.1"/>
    </source>
</evidence>
<feature type="domain" description="Peptidase C1A papain C-terminal" evidence="9">
    <location>
        <begin position="89"/>
        <end position="339"/>
    </location>
</feature>
<feature type="signal peptide" evidence="8">
    <location>
        <begin position="1"/>
        <end position="18"/>
    </location>
</feature>
<dbReference type="InterPro" id="IPR038765">
    <property type="entry name" value="Papain-like_cys_pep_sf"/>
</dbReference>
<evidence type="ECO:0000256" key="1">
    <source>
        <dbReference type="ARBA" id="ARBA00008455"/>
    </source>
</evidence>
<dbReference type="AlphaFoldDB" id="A0A8B7ZEJ9"/>
<feature type="chain" id="PRO_5044665722" evidence="8">
    <location>
        <begin position="19"/>
        <end position="341"/>
    </location>
</feature>
<evidence type="ECO:0000256" key="8">
    <source>
        <dbReference type="SAM" id="SignalP"/>
    </source>
</evidence>
<dbReference type="RefSeq" id="XP_022103421.1">
    <property type="nucleotide sequence ID" value="XM_022247729.1"/>
</dbReference>
<gene>
    <name evidence="11 12" type="primary">LOC110986094</name>
</gene>
<sequence length="341" mass="37837">MKILLVAVFLGPLAVVSTLLSKSLDQDFVEYSADLVKKINSMNTTWKAGPNFAGETAESVLKRLGTPRLSLEKVPKLPVIERERADGDIPEEFDARVQWPNCTSIGRIYAQGNCQASWAFSAVGAMTDRYCITHGGQQFNFSVEDSVACSLSPFFSNNCFGGSTTIAWLYWLDTGLVSGGGYNSSSGCRPYAYPPCDHYEKGSHGSCSDPLPDEPFCNKTCRRGYPKSYENDKKKGLRIYRVGHHEADIQNEIMNHGPVSGDMDLYADFLLYRSGVYQDKGSAFIAAHSVKVLGWGVENGQKYWLCANSWNSEWGDKGFFKILRGTNECNLEFNLHAGQPY</sequence>
<dbReference type="Pfam" id="PF00112">
    <property type="entry name" value="Peptidase_C1"/>
    <property type="match status" value="1"/>
</dbReference>
<keyword evidence="3 8" id="KW-0732">Signal</keyword>
<evidence type="ECO:0000259" key="9">
    <source>
        <dbReference type="SMART" id="SM00645"/>
    </source>
</evidence>
<dbReference type="PRINTS" id="PR00705">
    <property type="entry name" value="PAPAIN"/>
</dbReference>
<accession>A0A8B7ZEJ9</accession>
<keyword evidence="4" id="KW-0378">Hydrolase</keyword>
<dbReference type="InterPro" id="IPR013128">
    <property type="entry name" value="Peptidase_C1A"/>
</dbReference>
<organism evidence="10 12">
    <name type="scientific">Acanthaster planci</name>
    <name type="common">Crown-of-thorns starfish</name>
    <dbReference type="NCBI Taxonomy" id="133434"/>
    <lineage>
        <taxon>Eukaryota</taxon>
        <taxon>Metazoa</taxon>
        <taxon>Echinodermata</taxon>
        <taxon>Eleutherozoa</taxon>
        <taxon>Asterozoa</taxon>
        <taxon>Asteroidea</taxon>
        <taxon>Valvatacea</taxon>
        <taxon>Valvatida</taxon>
        <taxon>Acanthasteridae</taxon>
        <taxon>Acanthaster</taxon>
    </lineage>
</organism>